<gene>
    <name evidence="16" type="ORF">LO55_1779</name>
</gene>
<keyword evidence="6 13" id="KW-0812">Transmembrane</keyword>
<keyword evidence="11" id="KW-0902">Two-component regulatory system</keyword>
<dbReference type="SMART" id="SM00388">
    <property type="entry name" value="HisKA"/>
    <property type="match status" value="1"/>
</dbReference>
<feature type="transmembrane region" description="Helical" evidence="13">
    <location>
        <begin position="12"/>
        <end position="33"/>
    </location>
</feature>
<accession>A0A1S2NGI4</accession>
<dbReference type="InterPro" id="IPR003594">
    <property type="entry name" value="HATPase_dom"/>
</dbReference>
<dbReference type="AlphaFoldDB" id="A0A1S2NGI4"/>
<evidence type="ECO:0000256" key="4">
    <source>
        <dbReference type="ARBA" id="ARBA00022553"/>
    </source>
</evidence>
<evidence type="ECO:0000256" key="10">
    <source>
        <dbReference type="ARBA" id="ARBA00022989"/>
    </source>
</evidence>
<dbReference type="InterPro" id="IPR003660">
    <property type="entry name" value="HAMP_dom"/>
</dbReference>
<reference evidence="16 17" key="1">
    <citation type="submission" date="2014-10" db="EMBL/GenBank/DDBJ databases">
        <authorList>
            <person name="Seo M.-J."/>
            <person name="Seok Y.J."/>
            <person name="Cha I.-T."/>
        </authorList>
    </citation>
    <scope>NUCLEOTIDE SEQUENCE [LARGE SCALE GENOMIC DNA]</scope>
    <source>
        <strain evidence="16 17">NEU</strain>
    </source>
</reference>
<dbReference type="PROSITE" id="PS50109">
    <property type="entry name" value="HIS_KIN"/>
    <property type="match status" value="1"/>
</dbReference>
<dbReference type="InterPro" id="IPR036097">
    <property type="entry name" value="HisK_dim/P_sf"/>
</dbReference>
<evidence type="ECO:0000256" key="7">
    <source>
        <dbReference type="ARBA" id="ARBA00022741"/>
    </source>
</evidence>
<comment type="subcellular location">
    <subcellularLocation>
        <location evidence="2">Membrane</location>
        <topology evidence="2">Multi-pass membrane protein</topology>
    </subcellularLocation>
</comment>
<name>A0A1S2NGI4_9BURK</name>
<keyword evidence="4" id="KW-0597">Phosphoprotein</keyword>
<dbReference type="RefSeq" id="WP_071361180.1">
    <property type="nucleotide sequence ID" value="NZ_JRYB01000001.1"/>
</dbReference>
<evidence type="ECO:0000256" key="6">
    <source>
        <dbReference type="ARBA" id="ARBA00022692"/>
    </source>
</evidence>
<feature type="domain" description="HAMP" evidence="15">
    <location>
        <begin position="176"/>
        <end position="228"/>
    </location>
</feature>
<dbReference type="PRINTS" id="PR00344">
    <property type="entry name" value="BCTRLSENSOR"/>
</dbReference>
<dbReference type="GO" id="GO:0005886">
    <property type="term" value="C:plasma membrane"/>
    <property type="evidence" value="ECO:0007669"/>
    <property type="project" value="TreeGrafter"/>
</dbReference>
<dbReference type="InterPro" id="IPR050428">
    <property type="entry name" value="TCS_sensor_his_kinase"/>
</dbReference>
<evidence type="ECO:0000256" key="13">
    <source>
        <dbReference type="SAM" id="Phobius"/>
    </source>
</evidence>
<dbReference type="PROSITE" id="PS50885">
    <property type="entry name" value="HAMP"/>
    <property type="match status" value="1"/>
</dbReference>
<evidence type="ECO:0000256" key="3">
    <source>
        <dbReference type="ARBA" id="ARBA00012438"/>
    </source>
</evidence>
<dbReference type="Gene3D" id="1.10.287.130">
    <property type="match status" value="1"/>
</dbReference>
<evidence type="ECO:0000256" key="1">
    <source>
        <dbReference type="ARBA" id="ARBA00000085"/>
    </source>
</evidence>
<evidence type="ECO:0000313" key="16">
    <source>
        <dbReference type="EMBL" id="OIJ44207.1"/>
    </source>
</evidence>
<dbReference type="PANTHER" id="PTHR45436">
    <property type="entry name" value="SENSOR HISTIDINE KINASE YKOH"/>
    <property type="match status" value="1"/>
</dbReference>
<evidence type="ECO:0000256" key="2">
    <source>
        <dbReference type="ARBA" id="ARBA00004141"/>
    </source>
</evidence>
<dbReference type="SUPFAM" id="SSF55874">
    <property type="entry name" value="ATPase domain of HSP90 chaperone/DNA topoisomerase II/histidine kinase"/>
    <property type="match status" value="1"/>
</dbReference>
<comment type="catalytic activity">
    <reaction evidence="1">
        <text>ATP + protein L-histidine = ADP + protein N-phospho-L-histidine.</text>
        <dbReference type="EC" id="2.7.13.3"/>
    </reaction>
</comment>
<keyword evidence="9" id="KW-0067">ATP-binding</keyword>
<dbReference type="Pfam" id="PF02518">
    <property type="entry name" value="HATPase_c"/>
    <property type="match status" value="1"/>
</dbReference>
<feature type="transmembrane region" description="Helical" evidence="13">
    <location>
        <begin position="154"/>
        <end position="175"/>
    </location>
</feature>
<dbReference type="EMBL" id="JRYB01000001">
    <property type="protein sequence ID" value="OIJ44207.1"/>
    <property type="molecule type" value="Genomic_DNA"/>
</dbReference>
<evidence type="ECO:0000313" key="17">
    <source>
        <dbReference type="Proteomes" id="UP000180246"/>
    </source>
</evidence>
<dbReference type="InterPro" id="IPR036890">
    <property type="entry name" value="HATPase_C_sf"/>
</dbReference>
<dbReference type="CDD" id="cd00082">
    <property type="entry name" value="HisKA"/>
    <property type="match status" value="1"/>
</dbReference>
<dbReference type="Pfam" id="PF00512">
    <property type="entry name" value="HisKA"/>
    <property type="match status" value="1"/>
</dbReference>
<dbReference type="InterPro" id="IPR003661">
    <property type="entry name" value="HisK_dim/P_dom"/>
</dbReference>
<dbReference type="GO" id="GO:0005524">
    <property type="term" value="F:ATP binding"/>
    <property type="evidence" value="ECO:0007669"/>
    <property type="project" value="UniProtKB-KW"/>
</dbReference>
<dbReference type="Gene3D" id="3.30.565.10">
    <property type="entry name" value="Histidine kinase-like ATPase, C-terminal domain"/>
    <property type="match status" value="1"/>
</dbReference>
<dbReference type="GO" id="GO:0000155">
    <property type="term" value="F:phosphorelay sensor kinase activity"/>
    <property type="evidence" value="ECO:0007669"/>
    <property type="project" value="InterPro"/>
</dbReference>
<protein>
    <recommendedName>
        <fullName evidence="3">histidine kinase</fullName>
        <ecNumber evidence="3">2.7.13.3</ecNumber>
    </recommendedName>
</protein>
<dbReference type="SMART" id="SM00387">
    <property type="entry name" value="HATPase_c"/>
    <property type="match status" value="1"/>
</dbReference>
<keyword evidence="7" id="KW-0547">Nucleotide-binding</keyword>
<dbReference type="PANTHER" id="PTHR45436:SF14">
    <property type="entry name" value="SENSOR PROTEIN QSEC"/>
    <property type="match status" value="1"/>
</dbReference>
<keyword evidence="12 13" id="KW-0472">Membrane</keyword>
<evidence type="ECO:0000256" key="9">
    <source>
        <dbReference type="ARBA" id="ARBA00022840"/>
    </source>
</evidence>
<dbReference type="InterPro" id="IPR005467">
    <property type="entry name" value="His_kinase_dom"/>
</dbReference>
<comment type="caution">
    <text evidence="16">The sequence shown here is derived from an EMBL/GenBank/DDBJ whole genome shotgun (WGS) entry which is preliminary data.</text>
</comment>
<dbReference type="EC" id="2.7.13.3" evidence="3"/>
<keyword evidence="5" id="KW-0808">Transferase</keyword>
<evidence type="ECO:0000256" key="8">
    <source>
        <dbReference type="ARBA" id="ARBA00022777"/>
    </source>
</evidence>
<keyword evidence="8" id="KW-0418">Kinase</keyword>
<evidence type="ECO:0000256" key="11">
    <source>
        <dbReference type="ARBA" id="ARBA00023012"/>
    </source>
</evidence>
<dbReference type="InterPro" id="IPR004358">
    <property type="entry name" value="Sig_transdc_His_kin-like_C"/>
</dbReference>
<keyword evidence="10 13" id="KW-1133">Transmembrane helix</keyword>
<evidence type="ECO:0000256" key="5">
    <source>
        <dbReference type="ARBA" id="ARBA00022679"/>
    </source>
</evidence>
<dbReference type="SUPFAM" id="SSF47384">
    <property type="entry name" value="Homodimeric domain of signal transducing histidine kinase"/>
    <property type="match status" value="1"/>
</dbReference>
<dbReference type="Proteomes" id="UP000180246">
    <property type="component" value="Unassembled WGS sequence"/>
</dbReference>
<evidence type="ECO:0000259" key="14">
    <source>
        <dbReference type="PROSITE" id="PS50109"/>
    </source>
</evidence>
<evidence type="ECO:0000256" key="12">
    <source>
        <dbReference type="ARBA" id="ARBA00023136"/>
    </source>
</evidence>
<feature type="domain" description="Histidine kinase" evidence="14">
    <location>
        <begin position="236"/>
        <end position="452"/>
    </location>
</feature>
<sequence length="456" mass="49841">MNSIRARVRRVFALALAFCWICGVGVVAVYTASNEHSLWDGKLQAFGTRLLLSLPAEEINDGPFGPGLELPPAMQRDPENFAIQVWSNDRRLVIRSPAAPATPFQPGFRNGFATLEAGGQTWRVYTISDRHSLVSVQVANLQSAIDREMYGETLAALAMMTAVLVLVALLLLHALNRSLRPLSVIERALLRRADFDLTPLPVDALPVELRPLVTSFNHLLEQLDKAVANERRFLGDAAHELRTPLSVLQAHVDVALHARTDAERQDALAMLQQGVRRSARMAEQLLDMARLDAMSSSMSSSMRTETLDLERLVEHVMHEYAYHAQSLGCRLEASTAPARVDGNLDELATLLRNLLDNAVRFARDGGWVEAACGVGPDGPWLSVADDGPGVPEAERTAIFQRFYRLPGNQGRGSGIGLSLVAAIARLHDARITTGGGLAGRGFAVRVAFRRRTDSPV</sequence>
<organism evidence="16 17">
    <name type="scientific">Massilia timonae</name>
    <dbReference type="NCBI Taxonomy" id="47229"/>
    <lineage>
        <taxon>Bacteria</taxon>
        <taxon>Pseudomonadati</taxon>
        <taxon>Pseudomonadota</taxon>
        <taxon>Betaproteobacteria</taxon>
        <taxon>Burkholderiales</taxon>
        <taxon>Oxalobacteraceae</taxon>
        <taxon>Telluria group</taxon>
        <taxon>Massilia</taxon>
    </lineage>
</organism>
<proteinExistence type="predicted"/>
<evidence type="ECO:0000259" key="15">
    <source>
        <dbReference type="PROSITE" id="PS50885"/>
    </source>
</evidence>